<keyword evidence="2" id="KW-1185">Reference proteome</keyword>
<sequence>MEQSSYDIRRQRSEIKISVKTAVLNDDLSLDIQCQFSKEQLSSIESIAPDIFVDNHHTEFIFYLDTDFTSHETIIRLLKYGYLSRQFWNNSNPLLKHIILKKIFEKPKGEINITLASSKKTIQLRKEQGQVFQTIRDKTYPVIFQQAPAGTGKTHMATVAIWQWYHTIKRQTDIIVVTATTNYAIQNAAKSFFKLVRDLPRETVIFLQPVAAELQPVTVSDQIWCDCRVPELLRDLLDRLNKP</sequence>
<organism evidence="3">
    <name type="scientific">Enterobius vermicularis</name>
    <name type="common">Human pinworm</name>
    <dbReference type="NCBI Taxonomy" id="51028"/>
    <lineage>
        <taxon>Eukaryota</taxon>
        <taxon>Metazoa</taxon>
        <taxon>Ecdysozoa</taxon>
        <taxon>Nematoda</taxon>
        <taxon>Chromadorea</taxon>
        <taxon>Rhabditida</taxon>
        <taxon>Spirurina</taxon>
        <taxon>Oxyuridomorpha</taxon>
        <taxon>Oxyuroidea</taxon>
        <taxon>Oxyuridae</taxon>
        <taxon>Enterobius</taxon>
    </lineage>
</organism>
<reference evidence="1 2" key="2">
    <citation type="submission" date="2018-10" db="EMBL/GenBank/DDBJ databases">
        <authorList>
            <consortium name="Pathogen Informatics"/>
        </authorList>
    </citation>
    <scope>NUCLEOTIDE SEQUENCE [LARGE SCALE GENOMIC DNA]</scope>
</reference>
<dbReference type="InterPro" id="IPR027417">
    <property type="entry name" value="P-loop_NTPase"/>
</dbReference>
<evidence type="ECO:0000313" key="3">
    <source>
        <dbReference type="WBParaSite" id="EVEC_0000673701-mRNA-1"/>
    </source>
</evidence>
<dbReference type="WBParaSite" id="EVEC_0000673701-mRNA-1">
    <property type="protein sequence ID" value="EVEC_0000673701-mRNA-1"/>
    <property type="gene ID" value="EVEC_0000673701"/>
</dbReference>
<dbReference type="Gene3D" id="3.40.50.300">
    <property type="entry name" value="P-loop containing nucleotide triphosphate hydrolases"/>
    <property type="match status" value="1"/>
</dbReference>
<name>A0A0N4V8M5_ENTVE</name>
<accession>A0A0N4V8M5</accession>
<evidence type="ECO:0000313" key="1">
    <source>
        <dbReference type="EMBL" id="VDD91534.1"/>
    </source>
</evidence>
<gene>
    <name evidence="1" type="ORF">EVEC_LOCUS6285</name>
</gene>
<dbReference type="AlphaFoldDB" id="A0A0N4V8M5"/>
<protein>
    <submittedName>
        <fullName evidence="3">PhoH domain-containing protein</fullName>
    </submittedName>
</protein>
<evidence type="ECO:0000313" key="2">
    <source>
        <dbReference type="Proteomes" id="UP000274131"/>
    </source>
</evidence>
<dbReference type="SUPFAM" id="SSF52540">
    <property type="entry name" value="P-loop containing nucleoside triphosphate hydrolases"/>
    <property type="match status" value="1"/>
</dbReference>
<dbReference type="EMBL" id="UXUI01008455">
    <property type="protein sequence ID" value="VDD91534.1"/>
    <property type="molecule type" value="Genomic_DNA"/>
</dbReference>
<reference evidence="3" key="1">
    <citation type="submission" date="2017-02" db="UniProtKB">
        <authorList>
            <consortium name="WormBaseParasite"/>
        </authorList>
    </citation>
    <scope>IDENTIFICATION</scope>
</reference>
<proteinExistence type="predicted"/>
<dbReference type="Proteomes" id="UP000274131">
    <property type="component" value="Unassembled WGS sequence"/>
</dbReference>